<dbReference type="InterPro" id="IPR036188">
    <property type="entry name" value="FAD/NAD-bd_sf"/>
</dbReference>
<sequence>MKKIGIVGGGFSGTMLAVHLIEKSNCAVEIFIFDNSESPNRGIAYQPYSNAHLLNVSAQKMSAFPSKPDHFVNWVMLRRDFSEKNRQTVAHSFLPRKIYGDYLQSIWNNAIKIAAEKQIIIKNVDETVTELSVANNHISLKTNGKTVANIDCCILATGNNEPRNPQIGNMDFYQSNNYFRNPWKLSSVKGLNSNLPVLIIGNGLTMVDTVFGLREQNFNGQIYSISPNGFGILPHTELENYTRIIEELPQKISLHNLFSFVNKHLKIARKNGYPPESVIDALRPHLQKFWQSFSEYEKQLFMRRFRHLWGSIRHRIPMDSHKKIQELCDDGILHIISGTLLNMNEFPEHICVRYFDKKKSTEQEIIVSRVINCTGPETDLLRLEGNFLTQCLNKDLLKQDALKLGISTNTENFKIIDRENKPQDRLYTLGPNLKGELWESTAVNEIRTQAEKLSEIILREIASQP</sequence>
<dbReference type="PANTHER" id="PTHR40254">
    <property type="entry name" value="BLR0577 PROTEIN"/>
    <property type="match status" value="1"/>
</dbReference>
<keyword evidence="3" id="KW-1185">Reference proteome</keyword>
<protein>
    <submittedName>
        <fullName evidence="2">FAD/NAD(P)-binding protein</fullName>
    </submittedName>
</protein>
<dbReference type="InterPro" id="IPR052189">
    <property type="entry name" value="L-asp_N-monooxygenase_NS-form"/>
</dbReference>
<dbReference type="Gene3D" id="3.50.50.60">
    <property type="entry name" value="FAD/NAD(P)-binding domain"/>
    <property type="match status" value="1"/>
</dbReference>
<evidence type="ECO:0000313" key="3">
    <source>
        <dbReference type="Proteomes" id="UP001297092"/>
    </source>
</evidence>
<name>A0ABS5S5L5_9FLAO</name>
<dbReference type="PANTHER" id="PTHR40254:SF1">
    <property type="entry name" value="BLR0577 PROTEIN"/>
    <property type="match status" value="1"/>
</dbReference>
<dbReference type="EMBL" id="JAHCTB010000004">
    <property type="protein sequence ID" value="MBT0608513.1"/>
    <property type="molecule type" value="Genomic_DNA"/>
</dbReference>
<accession>A0ABS5S5L5</accession>
<dbReference type="RefSeq" id="WP_214113378.1">
    <property type="nucleotide sequence ID" value="NZ_JAHCTB010000004.1"/>
</dbReference>
<comment type="caution">
    <text evidence="2">The sequence shown here is derived from an EMBL/GenBank/DDBJ whole genome shotgun (WGS) entry which is preliminary data.</text>
</comment>
<dbReference type="InterPro" id="IPR038732">
    <property type="entry name" value="HpyO/CreE_NAD-binding"/>
</dbReference>
<reference evidence="2 3" key="1">
    <citation type="submission" date="2021-05" db="EMBL/GenBank/DDBJ databases">
        <title>Aequorivita echinoideorum JCM 30378 genome.</title>
        <authorList>
            <person name="Zhang H."/>
            <person name="Li C."/>
        </authorList>
    </citation>
    <scope>NUCLEOTIDE SEQUENCE [LARGE SCALE GENOMIC DNA]</scope>
    <source>
        <strain evidence="2 3">JCM30378</strain>
    </source>
</reference>
<feature type="domain" description="FAD-dependent urate hydroxylase HpyO/Asp monooxygenase CreE-like FAD/NAD(P)-binding" evidence="1">
    <location>
        <begin position="6"/>
        <end position="159"/>
    </location>
</feature>
<evidence type="ECO:0000259" key="1">
    <source>
        <dbReference type="Pfam" id="PF13454"/>
    </source>
</evidence>
<dbReference type="Proteomes" id="UP001297092">
    <property type="component" value="Unassembled WGS sequence"/>
</dbReference>
<organism evidence="2 3">
    <name type="scientific">Aequorivita echinoideorum</name>
    <dbReference type="NCBI Taxonomy" id="1549647"/>
    <lineage>
        <taxon>Bacteria</taxon>
        <taxon>Pseudomonadati</taxon>
        <taxon>Bacteroidota</taxon>
        <taxon>Flavobacteriia</taxon>
        <taxon>Flavobacteriales</taxon>
        <taxon>Flavobacteriaceae</taxon>
        <taxon>Aequorivita</taxon>
    </lineage>
</organism>
<evidence type="ECO:0000313" key="2">
    <source>
        <dbReference type="EMBL" id="MBT0608513.1"/>
    </source>
</evidence>
<proteinExistence type="predicted"/>
<dbReference type="Pfam" id="PF13454">
    <property type="entry name" value="NAD_binding_9"/>
    <property type="match status" value="1"/>
</dbReference>
<dbReference type="SUPFAM" id="SSF51905">
    <property type="entry name" value="FAD/NAD(P)-binding domain"/>
    <property type="match status" value="1"/>
</dbReference>
<gene>
    <name evidence="2" type="ORF">KIV10_09990</name>
</gene>